<dbReference type="PANTHER" id="PTHR30151">
    <property type="entry name" value="ALKANE SULFONATE ABC TRANSPORTER-RELATED, MEMBRANE SUBUNIT"/>
    <property type="match status" value="1"/>
</dbReference>
<comment type="subcellular location">
    <subcellularLocation>
        <location evidence="1 7">Cell membrane</location>
        <topology evidence="1 7">Multi-pass membrane protein</topology>
    </subcellularLocation>
</comment>
<dbReference type="SUPFAM" id="SSF161098">
    <property type="entry name" value="MetI-like"/>
    <property type="match status" value="1"/>
</dbReference>
<dbReference type="EMBL" id="CP036402">
    <property type="protein sequence ID" value="QBI20818.1"/>
    <property type="molecule type" value="Genomic_DNA"/>
</dbReference>
<comment type="similarity">
    <text evidence="7">Belongs to the binding-protein-dependent transport system permease family.</text>
</comment>
<keyword evidence="10" id="KW-1185">Reference proteome</keyword>
<evidence type="ECO:0000259" key="8">
    <source>
        <dbReference type="PROSITE" id="PS50928"/>
    </source>
</evidence>
<evidence type="ECO:0000256" key="2">
    <source>
        <dbReference type="ARBA" id="ARBA00022448"/>
    </source>
</evidence>
<dbReference type="Gene3D" id="1.10.3720.10">
    <property type="entry name" value="MetI-like"/>
    <property type="match status" value="1"/>
</dbReference>
<sequence>MRRALHLGLEIGFPLLLLAGYGAWAAGAESFYFPALGDIAASFAELTLSEQMVDDVVPSLRRLGLGYLLSVVLGVAGGLVLGSFKLVQEAFQPIVQFLRALPSPVLIPFAIILLGIGDTMKVFLIVLGAVWPILLNTTDGVRSVDRAMIDMARAYNVGPWARTWRIVVPAALPRVLAGMRTSIAIAIVLMVISEMYTSRDGLGMFVLQAQRTFSISDMWAGILLLGIIGYVGNFVFVRSERSLLHWHRGAKGHAR</sequence>
<feature type="transmembrane region" description="Helical" evidence="7">
    <location>
        <begin position="177"/>
        <end position="197"/>
    </location>
</feature>
<evidence type="ECO:0000256" key="1">
    <source>
        <dbReference type="ARBA" id="ARBA00004651"/>
    </source>
</evidence>
<dbReference type="OrthoDB" id="3173654at2"/>
<evidence type="ECO:0000313" key="10">
    <source>
        <dbReference type="Proteomes" id="UP000291469"/>
    </source>
</evidence>
<gene>
    <name evidence="9" type="ORF">ER308_15410</name>
</gene>
<dbReference type="GO" id="GO:0055085">
    <property type="term" value="P:transmembrane transport"/>
    <property type="evidence" value="ECO:0007669"/>
    <property type="project" value="InterPro"/>
</dbReference>
<dbReference type="InterPro" id="IPR000515">
    <property type="entry name" value="MetI-like"/>
</dbReference>
<evidence type="ECO:0000256" key="4">
    <source>
        <dbReference type="ARBA" id="ARBA00022692"/>
    </source>
</evidence>
<dbReference type="GO" id="GO:0005886">
    <property type="term" value="C:plasma membrane"/>
    <property type="evidence" value="ECO:0007669"/>
    <property type="project" value="UniProtKB-SubCell"/>
</dbReference>
<keyword evidence="3" id="KW-1003">Cell membrane</keyword>
<feature type="transmembrane region" description="Helical" evidence="7">
    <location>
        <begin position="105"/>
        <end position="134"/>
    </location>
</feature>
<evidence type="ECO:0000256" key="6">
    <source>
        <dbReference type="ARBA" id="ARBA00023136"/>
    </source>
</evidence>
<proteinExistence type="inferred from homology"/>
<evidence type="ECO:0000313" key="9">
    <source>
        <dbReference type="EMBL" id="QBI20818.1"/>
    </source>
</evidence>
<accession>A0A411YHS5</accession>
<dbReference type="PROSITE" id="PS50928">
    <property type="entry name" value="ABC_TM1"/>
    <property type="match status" value="1"/>
</dbReference>
<dbReference type="InterPro" id="IPR035906">
    <property type="entry name" value="MetI-like_sf"/>
</dbReference>
<feature type="transmembrane region" description="Helical" evidence="7">
    <location>
        <begin position="65"/>
        <end position="84"/>
    </location>
</feature>
<dbReference type="AlphaFoldDB" id="A0A411YHS5"/>
<keyword evidence="4 7" id="KW-0812">Transmembrane</keyword>
<evidence type="ECO:0000256" key="7">
    <source>
        <dbReference type="RuleBase" id="RU363032"/>
    </source>
</evidence>
<protein>
    <submittedName>
        <fullName evidence="9">ABC transporter permease</fullName>
    </submittedName>
</protein>
<dbReference type="KEGG" id="erz:ER308_15410"/>
<dbReference type="Pfam" id="PF00528">
    <property type="entry name" value="BPD_transp_1"/>
    <property type="match status" value="1"/>
</dbReference>
<feature type="transmembrane region" description="Helical" evidence="7">
    <location>
        <begin position="218"/>
        <end position="237"/>
    </location>
</feature>
<keyword evidence="5 7" id="KW-1133">Transmembrane helix</keyword>
<feature type="domain" description="ABC transmembrane type-1" evidence="8">
    <location>
        <begin position="56"/>
        <end position="236"/>
    </location>
</feature>
<dbReference type="CDD" id="cd06261">
    <property type="entry name" value="TM_PBP2"/>
    <property type="match status" value="1"/>
</dbReference>
<reference evidence="9 10" key="1">
    <citation type="submission" date="2019-01" db="EMBL/GenBank/DDBJ databases">
        <title>Egibacter rhizosphaerae EGI 80759T.</title>
        <authorList>
            <person name="Chen D.-D."/>
            <person name="Tian Y."/>
            <person name="Jiao J.-Y."/>
            <person name="Zhang X.-T."/>
            <person name="Zhang Y.-G."/>
            <person name="Zhang Y."/>
            <person name="Xiao M."/>
            <person name="Shu W.-S."/>
            <person name="Li W.-J."/>
        </authorList>
    </citation>
    <scope>NUCLEOTIDE SEQUENCE [LARGE SCALE GENOMIC DNA]</scope>
    <source>
        <strain evidence="9 10">EGI 80759</strain>
    </source>
</reference>
<dbReference type="Proteomes" id="UP000291469">
    <property type="component" value="Chromosome"/>
</dbReference>
<keyword evidence="6 7" id="KW-0472">Membrane</keyword>
<dbReference type="PANTHER" id="PTHR30151:SF0">
    <property type="entry name" value="ABC TRANSPORTER PERMEASE PROTEIN MJ0413-RELATED"/>
    <property type="match status" value="1"/>
</dbReference>
<name>A0A411YHS5_9ACTN</name>
<evidence type="ECO:0000256" key="3">
    <source>
        <dbReference type="ARBA" id="ARBA00022475"/>
    </source>
</evidence>
<evidence type="ECO:0000256" key="5">
    <source>
        <dbReference type="ARBA" id="ARBA00022989"/>
    </source>
</evidence>
<dbReference type="RefSeq" id="WP_131155811.1">
    <property type="nucleotide sequence ID" value="NZ_CP036402.1"/>
</dbReference>
<organism evidence="9 10">
    <name type="scientific">Egibacter rhizosphaerae</name>
    <dbReference type="NCBI Taxonomy" id="1670831"/>
    <lineage>
        <taxon>Bacteria</taxon>
        <taxon>Bacillati</taxon>
        <taxon>Actinomycetota</taxon>
        <taxon>Nitriliruptoria</taxon>
        <taxon>Egibacterales</taxon>
        <taxon>Egibacteraceae</taxon>
        <taxon>Egibacter</taxon>
    </lineage>
</organism>
<keyword evidence="2 7" id="KW-0813">Transport</keyword>